<dbReference type="OrthoDB" id="1096547at2"/>
<dbReference type="eggNOG" id="ENOG502ZSWC">
    <property type="taxonomic scope" value="Bacteria"/>
</dbReference>
<feature type="transmembrane region" description="Helical" evidence="1">
    <location>
        <begin position="149"/>
        <end position="168"/>
    </location>
</feature>
<keyword evidence="1" id="KW-0472">Membrane</keyword>
<feature type="transmembrane region" description="Helical" evidence="1">
    <location>
        <begin position="188"/>
        <end position="208"/>
    </location>
</feature>
<gene>
    <name evidence="2" type="ORF">ALIPUT_01012</name>
</gene>
<evidence type="ECO:0000313" key="2">
    <source>
        <dbReference type="EMBL" id="EDS03950.1"/>
    </source>
</evidence>
<dbReference type="HOGENOM" id="CLU_090570_0_0_10"/>
<protein>
    <submittedName>
        <fullName evidence="2">Uncharacterized protein</fullName>
    </submittedName>
</protein>
<dbReference type="GeneID" id="73803946"/>
<dbReference type="AlphaFoldDB" id="B0MV71"/>
<dbReference type="RefSeq" id="WP_004329823.1">
    <property type="nucleotide sequence ID" value="NZ_DS499580.1"/>
</dbReference>
<sequence length="217" mass="24842">MEERKLDTRESMELISRMIQNTRNRLENHAGRPFLVWGYTTVGIALLNYWFNIAGCHPAWCFTWFLIPIIGCLLMRLFPDKKPTEPRTEIDRIVGKVWLVSSLSLIPIFLFSLFHGLSYRHSLFELITLVMATATATTGMIVRSKIYIVAGLTCMALSVLFPLYDYFLKKIATSDGIEITAGLLNNEILIFAGVFFIMMVVPGHIINYQSHKRCSRN</sequence>
<reference evidence="2" key="2">
    <citation type="submission" date="2013-09" db="EMBL/GenBank/DDBJ databases">
        <title>Draft genome sequence of Alistipes putredinis (DSM 17216).</title>
        <authorList>
            <person name="Sudarsanam P."/>
            <person name="Ley R."/>
            <person name="Guruge J."/>
            <person name="Turnbaugh P.J."/>
            <person name="Mahowald M."/>
            <person name="Liep D."/>
            <person name="Gordon J."/>
        </authorList>
    </citation>
    <scope>NUCLEOTIDE SEQUENCE</scope>
    <source>
        <strain evidence="2">DSM 17216</strain>
    </source>
</reference>
<proteinExistence type="predicted"/>
<dbReference type="Proteomes" id="UP000005819">
    <property type="component" value="Unassembled WGS sequence"/>
</dbReference>
<evidence type="ECO:0000256" key="1">
    <source>
        <dbReference type="SAM" id="Phobius"/>
    </source>
</evidence>
<accession>B0MV71</accession>
<feature type="transmembrane region" description="Helical" evidence="1">
    <location>
        <begin position="34"/>
        <end position="51"/>
    </location>
</feature>
<keyword evidence="1" id="KW-0812">Transmembrane</keyword>
<organism evidence="2 3">
    <name type="scientific">Alistipes putredinis DSM 17216</name>
    <dbReference type="NCBI Taxonomy" id="445970"/>
    <lineage>
        <taxon>Bacteria</taxon>
        <taxon>Pseudomonadati</taxon>
        <taxon>Bacteroidota</taxon>
        <taxon>Bacteroidia</taxon>
        <taxon>Bacteroidales</taxon>
        <taxon>Rikenellaceae</taxon>
        <taxon>Alistipes</taxon>
    </lineage>
</organism>
<feature type="transmembrane region" description="Helical" evidence="1">
    <location>
        <begin position="123"/>
        <end position="142"/>
    </location>
</feature>
<reference evidence="2" key="1">
    <citation type="submission" date="2007-10" db="EMBL/GenBank/DDBJ databases">
        <authorList>
            <person name="Fulton L."/>
            <person name="Clifton S."/>
            <person name="Fulton B."/>
            <person name="Xu J."/>
            <person name="Minx P."/>
            <person name="Pepin K.H."/>
            <person name="Johnson M."/>
            <person name="Thiruvilangam P."/>
            <person name="Bhonagiri V."/>
            <person name="Nash W.E."/>
            <person name="Mardis E.R."/>
            <person name="Wilson R.K."/>
        </authorList>
    </citation>
    <scope>NUCLEOTIDE SEQUENCE [LARGE SCALE GENOMIC DNA]</scope>
    <source>
        <strain evidence="2">DSM 17216</strain>
    </source>
</reference>
<name>B0MV71_9BACT</name>
<evidence type="ECO:0000313" key="3">
    <source>
        <dbReference type="Proteomes" id="UP000005819"/>
    </source>
</evidence>
<dbReference type="EMBL" id="ABFK02000017">
    <property type="protein sequence ID" value="EDS03950.1"/>
    <property type="molecule type" value="Genomic_DNA"/>
</dbReference>
<feature type="transmembrane region" description="Helical" evidence="1">
    <location>
        <begin position="57"/>
        <end position="77"/>
    </location>
</feature>
<comment type="caution">
    <text evidence="2">The sequence shown here is derived from an EMBL/GenBank/DDBJ whole genome shotgun (WGS) entry which is preliminary data.</text>
</comment>
<keyword evidence="1" id="KW-1133">Transmembrane helix</keyword>
<keyword evidence="3" id="KW-1185">Reference proteome</keyword>
<feature type="transmembrane region" description="Helical" evidence="1">
    <location>
        <begin position="97"/>
        <end position="117"/>
    </location>
</feature>